<reference evidence="1" key="1">
    <citation type="submission" date="2010-04" db="EMBL/GenBank/DDBJ databases">
        <authorList>
            <person name="Reid K.E."/>
            <person name="Liao N."/>
            <person name="Chan S."/>
            <person name="Docking R."/>
            <person name="Taylor G."/>
            <person name="Moore R."/>
            <person name="Mayo M."/>
            <person name="Munro S."/>
            <person name="King J."/>
            <person name="Yanchuk A."/>
            <person name="Holt R."/>
            <person name="Jones S."/>
            <person name="Marra M."/>
            <person name="Ritland C.E."/>
            <person name="Ritland K."/>
            <person name="Bohlmann J."/>
        </authorList>
    </citation>
    <scope>NUCLEOTIDE SEQUENCE</scope>
    <source>
        <tissue evidence="1">Bud</tissue>
    </source>
</reference>
<protein>
    <submittedName>
        <fullName evidence="1">Uncharacterized protein</fullName>
    </submittedName>
</protein>
<organism evidence="1">
    <name type="scientific">Picea sitchensis</name>
    <name type="common">Sitka spruce</name>
    <name type="synonym">Pinus sitchensis</name>
    <dbReference type="NCBI Taxonomy" id="3332"/>
    <lineage>
        <taxon>Eukaryota</taxon>
        <taxon>Viridiplantae</taxon>
        <taxon>Streptophyta</taxon>
        <taxon>Embryophyta</taxon>
        <taxon>Tracheophyta</taxon>
        <taxon>Spermatophyta</taxon>
        <taxon>Pinopsida</taxon>
        <taxon>Pinidae</taxon>
        <taxon>Conifers I</taxon>
        <taxon>Pinales</taxon>
        <taxon>Pinaceae</taxon>
        <taxon>Picea</taxon>
    </lineage>
</organism>
<proteinExistence type="evidence at transcript level"/>
<accession>D5ADM6</accession>
<sequence>MHLLFSNKLRNCHYKKTNKLRNCRYIFILCFRLLYTATCDEYETWILDFFLVSFIV</sequence>
<dbReference type="AlphaFoldDB" id="D5ADM6"/>
<dbReference type="EMBL" id="BT124395">
    <property type="protein sequence ID" value="ADE77645.1"/>
    <property type="molecule type" value="mRNA"/>
</dbReference>
<evidence type="ECO:0000313" key="1">
    <source>
        <dbReference type="EMBL" id="ADE77645.1"/>
    </source>
</evidence>
<name>D5ADM6_PICSI</name>